<feature type="domain" description="GFO/IDH/MocA-like oxidoreductase" evidence="4">
    <location>
        <begin position="135"/>
        <end position="249"/>
    </location>
</feature>
<dbReference type="GO" id="GO:0016491">
    <property type="term" value="F:oxidoreductase activity"/>
    <property type="evidence" value="ECO:0007669"/>
    <property type="project" value="UniProtKB-KW"/>
</dbReference>
<dbReference type="SUPFAM" id="SSF51735">
    <property type="entry name" value="NAD(P)-binding Rossmann-fold domains"/>
    <property type="match status" value="1"/>
</dbReference>
<dbReference type="PANTHER" id="PTHR22604:SF105">
    <property type="entry name" value="TRANS-1,2-DIHYDROBENZENE-1,2-DIOL DEHYDROGENASE"/>
    <property type="match status" value="1"/>
</dbReference>
<dbReference type="InterPro" id="IPR055170">
    <property type="entry name" value="GFO_IDH_MocA-like_dom"/>
</dbReference>
<dbReference type="InterPro" id="IPR050984">
    <property type="entry name" value="Gfo/Idh/MocA_domain"/>
</dbReference>
<protein>
    <submittedName>
        <fullName evidence="5">Lct44</fullName>
    </submittedName>
</protein>
<gene>
    <name evidence="5" type="primary">lct44</name>
</gene>
<name>B0LJ27_STRRH</name>
<organism evidence="5">
    <name type="scientific">Streptomyces rishiriensis</name>
    <dbReference type="NCBI Taxonomy" id="68264"/>
    <lineage>
        <taxon>Bacteria</taxon>
        <taxon>Bacillati</taxon>
        <taxon>Actinomycetota</taxon>
        <taxon>Actinomycetes</taxon>
        <taxon>Kitasatosporales</taxon>
        <taxon>Streptomycetaceae</taxon>
        <taxon>Streptomyces</taxon>
    </lineage>
</organism>
<dbReference type="Gene3D" id="3.40.50.720">
    <property type="entry name" value="NAD(P)-binding Rossmann-like Domain"/>
    <property type="match status" value="1"/>
</dbReference>
<feature type="domain" description="Gfo/Idh/MocA-like oxidoreductase N-terminal" evidence="3">
    <location>
        <begin position="7"/>
        <end position="122"/>
    </location>
</feature>
<dbReference type="InterPro" id="IPR000683">
    <property type="entry name" value="Gfo/Idh/MocA-like_OxRdtase_N"/>
</dbReference>
<dbReference type="EMBL" id="EU147298">
    <property type="protein sequence ID" value="ABX71127.1"/>
    <property type="molecule type" value="Genomic_DNA"/>
</dbReference>
<accession>B0LJ27</accession>
<dbReference type="InterPro" id="IPR036291">
    <property type="entry name" value="NAD(P)-bd_dom_sf"/>
</dbReference>
<keyword evidence="2" id="KW-0560">Oxidoreductase</keyword>
<dbReference type="Gene3D" id="3.30.360.10">
    <property type="entry name" value="Dihydrodipicolinate Reductase, domain 2"/>
    <property type="match status" value="1"/>
</dbReference>
<evidence type="ECO:0000259" key="4">
    <source>
        <dbReference type="Pfam" id="PF22725"/>
    </source>
</evidence>
<evidence type="ECO:0000256" key="2">
    <source>
        <dbReference type="ARBA" id="ARBA00023002"/>
    </source>
</evidence>
<reference evidence="5" key="1">
    <citation type="submission" date="2007-09" db="EMBL/GenBank/DDBJ databases">
        <authorList>
            <person name="Zhang X.J."/>
            <person name="Alemany L.B."/>
            <person name="Fiedler H.-P."/>
            <person name="Goodfellow M."/>
            <person name="Parry R.J."/>
        </authorList>
    </citation>
    <scope>NUCLEOTIDE SEQUENCE</scope>
    <source>
        <strain evidence="5">MJ773-88K4</strain>
    </source>
</reference>
<dbReference type="Pfam" id="PF22725">
    <property type="entry name" value="GFO_IDH_MocA_C3"/>
    <property type="match status" value="1"/>
</dbReference>
<evidence type="ECO:0000259" key="3">
    <source>
        <dbReference type="Pfam" id="PF01408"/>
    </source>
</evidence>
<evidence type="ECO:0000256" key="1">
    <source>
        <dbReference type="ARBA" id="ARBA00010928"/>
    </source>
</evidence>
<dbReference type="GO" id="GO:0000166">
    <property type="term" value="F:nucleotide binding"/>
    <property type="evidence" value="ECO:0007669"/>
    <property type="project" value="InterPro"/>
</dbReference>
<reference evidence="5" key="2">
    <citation type="journal article" date="2008" name="Antimicrob. Agents Chemother.">
        <title>Biosynthetic investigations of lactonamycin and lactonamycin z: cloning of the biosynthetic gene clusters and discovery of an unusual starter unit.</title>
        <authorList>
            <person name="Zhang X."/>
            <person name="Alemany L.B."/>
            <person name="Fiedler H.P."/>
            <person name="Goodfellow M."/>
            <person name="Parry R.J."/>
        </authorList>
    </citation>
    <scope>NUCLEOTIDE SEQUENCE</scope>
    <source>
        <strain evidence="5">MJ773-88K4</strain>
    </source>
</reference>
<dbReference type="AlphaFoldDB" id="B0LJ27"/>
<sequence>MTDRPLRLGVIGCADIAVRRMLPAFAASPEVELVAVASRDGRRAGPTAERFGCRAVHGYHRLLELDEVEAVYVPLPAALHAHWVEAALRAGRHVLAEKPLTTEAARTRALAALAHERGLVLRENVMFVHHRQHEVVRRLVEDGAIGRLRFFQASFAVPARAEDDIRYDAALGGGALWDVGVYPLRAALHFLGAGLDVVGARLSAGAGRSVDTSGAVLLASAEGVAAQLSFGLEHAYGNAYELWGSRGRITVQRAFTPPADRPPQVLVDRGSGPEEILLDPDDQVANTVTAFVHAARTGAGPDQACLDQAELLDRVRRAASGAGTDAGIGAGAGRRGS</sequence>
<evidence type="ECO:0000313" key="5">
    <source>
        <dbReference type="EMBL" id="ABX71127.1"/>
    </source>
</evidence>
<comment type="similarity">
    <text evidence="1">Belongs to the Gfo/Idh/MocA family.</text>
</comment>
<dbReference type="PANTHER" id="PTHR22604">
    <property type="entry name" value="OXIDOREDUCTASES"/>
    <property type="match status" value="1"/>
</dbReference>
<dbReference type="Pfam" id="PF01408">
    <property type="entry name" value="GFO_IDH_MocA"/>
    <property type="match status" value="1"/>
</dbReference>
<dbReference type="SUPFAM" id="SSF55347">
    <property type="entry name" value="Glyceraldehyde-3-phosphate dehydrogenase-like, C-terminal domain"/>
    <property type="match status" value="1"/>
</dbReference>
<proteinExistence type="inferred from homology"/>